<keyword evidence="2" id="KW-0812">Transmembrane</keyword>
<reference evidence="4" key="1">
    <citation type="submission" date="2024-05" db="EMBL/GenBank/DDBJ databases">
        <authorList>
            <person name="Yu L."/>
        </authorList>
    </citation>
    <scope>NUCLEOTIDE SEQUENCE</scope>
    <source>
        <strain evidence="4">G08B096</strain>
    </source>
</reference>
<feature type="transmembrane region" description="Helical" evidence="2">
    <location>
        <begin position="80"/>
        <end position="101"/>
    </location>
</feature>
<evidence type="ECO:0000256" key="1">
    <source>
        <dbReference type="SAM" id="MobiDB-lite"/>
    </source>
</evidence>
<feature type="domain" description="DUF2231" evidence="3">
    <location>
        <begin position="40"/>
        <end position="175"/>
    </location>
</feature>
<proteinExistence type="predicted"/>
<evidence type="ECO:0000313" key="4">
    <source>
        <dbReference type="EMBL" id="XBX82292.1"/>
    </source>
</evidence>
<feature type="transmembrane region" description="Helical" evidence="2">
    <location>
        <begin position="143"/>
        <end position="163"/>
    </location>
</feature>
<dbReference type="InterPro" id="IPR019251">
    <property type="entry name" value="DUF2231_TM"/>
</dbReference>
<organism evidence="4">
    <name type="scientific">Agromyces sp. G08B096</name>
    <dbReference type="NCBI Taxonomy" id="3156399"/>
    <lineage>
        <taxon>Bacteria</taxon>
        <taxon>Bacillati</taxon>
        <taxon>Actinomycetota</taxon>
        <taxon>Actinomycetes</taxon>
        <taxon>Micrococcales</taxon>
        <taxon>Microbacteriaceae</taxon>
        <taxon>Agromyces</taxon>
    </lineage>
</organism>
<protein>
    <submittedName>
        <fullName evidence="4">DUF2231 domain-containing protein</fullName>
    </submittedName>
</protein>
<feature type="transmembrane region" description="Helical" evidence="2">
    <location>
        <begin position="46"/>
        <end position="68"/>
    </location>
</feature>
<accession>A0AAU7W8J4</accession>
<name>A0AAU7W8J4_9MICO</name>
<dbReference type="Pfam" id="PF09990">
    <property type="entry name" value="DUF2231"/>
    <property type="match status" value="1"/>
</dbReference>
<feature type="region of interest" description="Disordered" evidence="1">
    <location>
        <begin position="1"/>
        <end position="23"/>
    </location>
</feature>
<dbReference type="EMBL" id="CP158374">
    <property type="protein sequence ID" value="XBX82292.1"/>
    <property type="molecule type" value="Genomic_DNA"/>
</dbReference>
<keyword evidence="2" id="KW-1133">Transmembrane helix</keyword>
<keyword evidence="2" id="KW-0472">Membrane</keyword>
<dbReference type="RefSeq" id="WP_350348313.1">
    <property type="nucleotide sequence ID" value="NZ_CP158374.1"/>
</dbReference>
<gene>
    <name evidence="4" type="ORF">ABIQ69_17025</name>
</gene>
<evidence type="ECO:0000259" key="3">
    <source>
        <dbReference type="Pfam" id="PF09990"/>
    </source>
</evidence>
<feature type="transmembrane region" description="Helical" evidence="2">
    <location>
        <begin position="113"/>
        <end position="137"/>
    </location>
</feature>
<sequence length="185" mass="19055">MTANAPSSPRHGEPASAVPPGTEAMHRAKHPRAVVAGPYGHPFHPILVTIPIGCWVASFVFDIVSWFSDDPGAFTSGAKLLIAIGLVGAVLAAVFGLLDLSMIQGGTRARATALLHLTLNLVVVALFLGSLIGRFAVGSDVSVMGVVLSVVGLLVLGVSGWLGGKLAYRYGVRVADEGVQSEGYA</sequence>
<dbReference type="AlphaFoldDB" id="A0AAU7W8J4"/>
<evidence type="ECO:0000256" key="2">
    <source>
        <dbReference type="SAM" id="Phobius"/>
    </source>
</evidence>